<reference evidence="3" key="1">
    <citation type="journal article" date="2019" name="Int. J. Syst. Evol. Microbiol.">
        <title>The Global Catalogue of Microorganisms (GCM) 10K type strain sequencing project: providing services to taxonomists for standard genome sequencing and annotation.</title>
        <authorList>
            <consortium name="The Broad Institute Genomics Platform"/>
            <consortium name="The Broad Institute Genome Sequencing Center for Infectious Disease"/>
            <person name="Wu L."/>
            <person name="Ma J."/>
        </authorList>
    </citation>
    <scope>NUCLEOTIDE SEQUENCE [LARGE SCALE GENOMIC DNA]</scope>
    <source>
        <strain evidence="3">JCM 14303</strain>
    </source>
</reference>
<feature type="domain" description="DUF1996" evidence="1">
    <location>
        <begin position="71"/>
        <end position="265"/>
    </location>
</feature>
<evidence type="ECO:0000313" key="3">
    <source>
        <dbReference type="Proteomes" id="UP001500363"/>
    </source>
</evidence>
<gene>
    <name evidence="2" type="ORF">GCM10009741_36860</name>
</gene>
<dbReference type="Proteomes" id="UP001500363">
    <property type="component" value="Unassembled WGS sequence"/>
</dbReference>
<dbReference type="PROSITE" id="PS51257">
    <property type="entry name" value="PROKAR_LIPOPROTEIN"/>
    <property type="match status" value="1"/>
</dbReference>
<dbReference type="PANTHER" id="PTHR43662">
    <property type="match status" value="1"/>
</dbReference>
<accession>A0ABP4LUZ4</accession>
<name>A0ABP4LUZ4_9ACTN</name>
<dbReference type="RefSeq" id="WP_344175462.1">
    <property type="nucleotide sequence ID" value="NZ_BAAANC010000002.1"/>
</dbReference>
<evidence type="ECO:0000313" key="2">
    <source>
        <dbReference type="EMBL" id="GAA1531325.1"/>
    </source>
</evidence>
<dbReference type="Pfam" id="PF09362">
    <property type="entry name" value="DUF1996"/>
    <property type="match status" value="1"/>
</dbReference>
<protein>
    <recommendedName>
        <fullName evidence="1">DUF1996 domain-containing protein</fullName>
    </recommendedName>
</protein>
<sequence>MRRFAWLGIVVVAGCGVLGDDPGDKAIRYVAIAEAPAAPAVVTPTADASTGTWQVDCGRNESGIRNSDNLVVNPGVIGAAHHLHDYVGNVSTNAFSTDQSLAAAKTTCRGGDKSSYYWPVLRVPGDSDHDAGEHDAHGNEGRVLPPAAVTIEFRGNPVSDVVPMPEFLRTAAGNAHGFSQGGRNTGHLQWTCSGARDHVTKDYPRCPDGQQVVRVFDFPSCWNGKSLDSPDHSSHLVFPTAAGACPPATFPVPQLHLEIAYTVPKGADFTIDTFPEDGRSALADHSHFINVMQPAQMDRLVACINENRRCTA</sequence>
<keyword evidence="3" id="KW-1185">Reference proteome</keyword>
<proteinExistence type="predicted"/>
<organism evidence="2 3">
    <name type="scientific">Kribbella lupini</name>
    <dbReference type="NCBI Taxonomy" id="291602"/>
    <lineage>
        <taxon>Bacteria</taxon>
        <taxon>Bacillati</taxon>
        <taxon>Actinomycetota</taxon>
        <taxon>Actinomycetes</taxon>
        <taxon>Propionibacteriales</taxon>
        <taxon>Kribbellaceae</taxon>
        <taxon>Kribbella</taxon>
    </lineage>
</organism>
<dbReference type="EMBL" id="BAAANC010000002">
    <property type="protein sequence ID" value="GAA1531325.1"/>
    <property type="molecule type" value="Genomic_DNA"/>
</dbReference>
<comment type="caution">
    <text evidence="2">The sequence shown here is derived from an EMBL/GenBank/DDBJ whole genome shotgun (WGS) entry which is preliminary data.</text>
</comment>
<evidence type="ECO:0000259" key="1">
    <source>
        <dbReference type="Pfam" id="PF09362"/>
    </source>
</evidence>
<dbReference type="PANTHER" id="PTHR43662:SF3">
    <property type="entry name" value="DOMAIN PROTEIN, PUTATIVE (AFU_ORTHOLOGUE AFUA_6G11970)-RELATED"/>
    <property type="match status" value="1"/>
</dbReference>
<dbReference type="InterPro" id="IPR018535">
    <property type="entry name" value="DUF1996"/>
</dbReference>